<proteinExistence type="predicted"/>
<organism evidence="2 3">
    <name type="scientific">Myroides guanonis</name>
    <dbReference type="NCBI Taxonomy" id="1150112"/>
    <lineage>
        <taxon>Bacteria</taxon>
        <taxon>Pseudomonadati</taxon>
        <taxon>Bacteroidota</taxon>
        <taxon>Flavobacteriia</taxon>
        <taxon>Flavobacteriales</taxon>
        <taxon>Flavobacteriaceae</taxon>
        <taxon>Myroides</taxon>
    </lineage>
</organism>
<name>A0A1I3SIA4_9FLAO</name>
<dbReference type="Gene3D" id="2.160.20.120">
    <property type="match status" value="1"/>
</dbReference>
<evidence type="ECO:0000313" key="3">
    <source>
        <dbReference type="Proteomes" id="UP000243887"/>
    </source>
</evidence>
<feature type="domain" description="Putative auto-transporter adhesin head GIN" evidence="1">
    <location>
        <begin position="42"/>
        <end position="188"/>
    </location>
</feature>
<dbReference type="EMBL" id="FORU01000010">
    <property type="protein sequence ID" value="SFJ57227.1"/>
    <property type="molecule type" value="Genomic_DNA"/>
</dbReference>
<dbReference type="AlphaFoldDB" id="A0A1I3SIA4"/>
<gene>
    <name evidence="2" type="ORF">SAMN04487893_11065</name>
</gene>
<dbReference type="InterPro" id="IPR021255">
    <property type="entry name" value="DUF2807"/>
</dbReference>
<dbReference type="OrthoDB" id="1334517at2"/>
<evidence type="ECO:0000313" key="2">
    <source>
        <dbReference type="EMBL" id="SFJ57227.1"/>
    </source>
</evidence>
<protein>
    <submittedName>
        <fullName evidence="2">Auto-transporter adhesin, head GIN domain</fullName>
    </submittedName>
</protein>
<dbReference type="STRING" id="1150112.SAMN04487893_11065"/>
<dbReference type="Proteomes" id="UP000243887">
    <property type="component" value="Unassembled WGS sequence"/>
</dbReference>
<evidence type="ECO:0000259" key="1">
    <source>
        <dbReference type="Pfam" id="PF10988"/>
    </source>
</evidence>
<sequence>MGGDLKLYYILKLKNMKNLMYAFLLVSASVLGQVKEERVVADFTSISVSQGIELEFVTTKNRKIVVETDSKEMLKYIKTEVKGKELHVFIENDDKKGFFQSNALNFKKLLVYVDNPQLSRVKVSSGAKMTLKNNLKSRGFDLSASSSGCFVGKVIADIMSVKVSSSGSIGGDFKVANDVSMDVSSSGRFTGAIVANKLSLEVSSSGKTAISGEVHEANVKVSSSGKIEASSLKVVDLIASASSSGKGVFTVSGSLDARASSSGSLMYYGNAKVIKSNTSSSGVISKKQS</sequence>
<dbReference type="Pfam" id="PF10988">
    <property type="entry name" value="DUF2807"/>
    <property type="match status" value="1"/>
</dbReference>
<keyword evidence="3" id="KW-1185">Reference proteome</keyword>
<reference evidence="3" key="1">
    <citation type="submission" date="2016-10" db="EMBL/GenBank/DDBJ databases">
        <authorList>
            <person name="Varghese N."/>
            <person name="Submissions S."/>
        </authorList>
    </citation>
    <scope>NUCLEOTIDE SEQUENCE [LARGE SCALE GENOMIC DNA]</scope>
    <source>
        <strain evidence="3">DSM 26542</strain>
    </source>
</reference>
<accession>A0A1I3SIA4</accession>